<organism evidence="1 2">
    <name type="scientific">Pontibacter ruber</name>
    <dbReference type="NCBI Taxonomy" id="1343895"/>
    <lineage>
        <taxon>Bacteria</taxon>
        <taxon>Pseudomonadati</taxon>
        <taxon>Bacteroidota</taxon>
        <taxon>Cytophagia</taxon>
        <taxon>Cytophagales</taxon>
        <taxon>Hymenobacteraceae</taxon>
        <taxon>Pontibacter</taxon>
    </lineage>
</organism>
<dbReference type="Pfam" id="PF11964">
    <property type="entry name" value="SpoIIAA-like"/>
    <property type="match status" value="1"/>
</dbReference>
<keyword evidence="2" id="KW-1185">Reference proteome</keyword>
<evidence type="ECO:0000313" key="2">
    <source>
        <dbReference type="Proteomes" id="UP001597374"/>
    </source>
</evidence>
<name>A0ABW5CYS0_9BACT</name>
<gene>
    <name evidence="1" type="ORF">ACFSKP_14920</name>
</gene>
<dbReference type="InterPro" id="IPR021866">
    <property type="entry name" value="SpoIIAA-like"/>
</dbReference>
<reference evidence="2" key="1">
    <citation type="journal article" date="2019" name="Int. J. Syst. Evol. Microbiol.">
        <title>The Global Catalogue of Microorganisms (GCM) 10K type strain sequencing project: providing services to taxonomists for standard genome sequencing and annotation.</title>
        <authorList>
            <consortium name="The Broad Institute Genomics Platform"/>
            <consortium name="The Broad Institute Genome Sequencing Center for Infectious Disease"/>
            <person name="Wu L."/>
            <person name="Ma J."/>
        </authorList>
    </citation>
    <scope>NUCLEOTIDE SEQUENCE [LARGE SCALE GENOMIC DNA]</scope>
    <source>
        <strain evidence="2">CGMCC 4.1782</strain>
    </source>
</reference>
<dbReference type="RefSeq" id="WP_250430531.1">
    <property type="nucleotide sequence ID" value="NZ_JALPRR010000003.1"/>
</dbReference>
<evidence type="ECO:0000313" key="1">
    <source>
        <dbReference type="EMBL" id="MFD2247557.1"/>
    </source>
</evidence>
<protein>
    <submittedName>
        <fullName evidence="1">STAS/SEC14 domain-containing protein</fullName>
    </submittedName>
</protein>
<sequence>MKVLDDYLMYFTSAEKRLFYNKWLRPVTSAEFRQGAELVHNHIKKGRVELWLLDASNCNTQDRDDQEWTVSEIGKLISGEEALLRKVALVRSKDVFFNVIAEWIQEKLTQQFAPATVMKHFQTLPEAYEWLLPEHRICSTSTEPPFINEPRN</sequence>
<accession>A0ABW5CYS0</accession>
<dbReference type="Proteomes" id="UP001597374">
    <property type="component" value="Unassembled WGS sequence"/>
</dbReference>
<proteinExistence type="predicted"/>
<comment type="caution">
    <text evidence="1">The sequence shown here is derived from an EMBL/GenBank/DDBJ whole genome shotgun (WGS) entry which is preliminary data.</text>
</comment>
<dbReference type="EMBL" id="JBHUIM010000002">
    <property type="protein sequence ID" value="MFD2247557.1"/>
    <property type="molecule type" value="Genomic_DNA"/>
</dbReference>